<accession>A0A134CKC6</accession>
<dbReference type="RefSeq" id="WP_180977842.1">
    <property type="nucleotide sequence ID" value="NZ_KQ960929.1"/>
</dbReference>
<sequence length="366" mass="40135">MMVPEDRLYLAALQMIRGIGYKRLTYLLTKIPDVKKIWQSTAVELKKYDIHESCISILQKGRNPEFLSRLPALLEKFNTTLITIYDETYPPLLKETATPPYILYCQGKLPPAHHLFISIVGSRKSSPYGNRVAHQLGKELAQQDVIIVSGGARGIDTKAHQGALQGNGKTIVVIASGIDITYPPENTTLFANIIKNDGCILSEYPFGTPPSAANFPARNRIIAGLSSGVIIVEAAAKSGALITTDFALEEGRDIFVVPGSIYSLTCQGSNALLRNGAIALTKTEDVIIEYKKIITPTIPNSQPVATTTLTPEETQILAILSYETPLSYEDILLKSGLSLAKLPQILLQLQLKQCIKIWNGSQYIRI</sequence>
<evidence type="ECO:0000259" key="2">
    <source>
        <dbReference type="Pfam" id="PF02481"/>
    </source>
</evidence>
<protein>
    <submittedName>
        <fullName evidence="4">DNA protecting protein DprA</fullName>
    </submittedName>
</protein>
<dbReference type="PANTHER" id="PTHR43022">
    <property type="entry name" value="PROTEIN SMF"/>
    <property type="match status" value="1"/>
</dbReference>
<feature type="domain" description="DprA winged helix" evidence="3">
    <location>
        <begin position="303"/>
        <end position="358"/>
    </location>
</feature>
<evidence type="ECO:0000256" key="1">
    <source>
        <dbReference type="ARBA" id="ARBA00006525"/>
    </source>
</evidence>
<evidence type="ECO:0000259" key="3">
    <source>
        <dbReference type="Pfam" id="PF17782"/>
    </source>
</evidence>
<dbReference type="SUPFAM" id="SSF102405">
    <property type="entry name" value="MCP/YpsA-like"/>
    <property type="match status" value="1"/>
</dbReference>
<evidence type="ECO:0000313" key="4">
    <source>
        <dbReference type="EMBL" id="KXB92656.1"/>
    </source>
</evidence>
<dbReference type="PANTHER" id="PTHR43022:SF1">
    <property type="entry name" value="PROTEIN SMF"/>
    <property type="match status" value="1"/>
</dbReference>
<dbReference type="STRING" id="1588748.HMPREF3182_00318"/>
<organism evidence="4 5">
    <name type="scientific">Megasphaera hutchinsoni</name>
    <dbReference type="NCBI Taxonomy" id="1588748"/>
    <lineage>
        <taxon>Bacteria</taxon>
        <taxon>Bacillati</taxon>
        <taxon>Bacillota</taxon>
        <taxon>Negativicutes</taxon>
        <taxon>Veillonellales</taxon>
        <taxon>Veillonellaceae</taxon>
        <taxon>Megasphaera</taxon>
    </lineage>
</organism>
<comment type="caution">
    <text evidence="4">The sequence shown here is derived from an EMBL/GenBank/DDBJ whole genome shotgun (WGS) entry which is preliminary data.</text>
</comment>
<feature type="domain" description="Smf/DprA SLOG" evidence="2">
    <location>
        <begin position="81"/>
        <end position="290"/>
    </location>
</feature>
<dbReference type="Gene3D" id="1.10.10.10">
    <property type="entry name" value="Winged helix-like DNA-binding domain superfamily/Winged helix DNA-binding domain"/>
    <property type="match status" value="1"/>
</dbReference>
<dbReference type="NCBIfam" id="TIGR00732">
    <property type="entry name" value="dprA"/>
    <property type="match status" value="1"/>
</dbReference>
<reference evidence="5" key="1">
    <citation type="submission" date="2016-01" db="EMBL/GenBank/DDBJ databases">
        <authorList>
            <person name="Mitreva M."/>
            <person name="Pepin K.H."/>
            <person name="Mihindukulasuriya K.A."/>
            <person name="Fulton R."/>
            <person name="Fronick C."/>
            <person name="O'Laughlin M."/>
            <person name="Miner T."/>
            <person name="Herter B."/>
            <person name="Rosa B.A."/>
            <person name="Cordes M."/>
            <person name="Tomlinson C."/>
            <person name="Wollam A."/>
            <person name="Palsikar V.B."/>
            <person name="Mardis E.R."/>
            <person name="Wilson R.K."/>
        </authorList>
    </citation>
    <scope>NUCLEOTIDE SEQUENCE [LARGE SCALE GENOMIC DNA]</scope>
    <source>
        <strain evidence="5">KA00182</strain>
    </source>
</reference>
<proteinExistence type="inferred from homology"/>
<name>A0A134CKC6_9FIRM</name>
<dbReference type="EMBL" id="LSDT01000008">
    <property type="protein sequence ID" value="KXB92656.1"/>
    <property type="molecule type" value="Genomic_DNA"/>
</dbReference>
<dbReference type="InterPro" id="IPR036388">
    <property type="entry name" value="WH-like_DNA-bd_sf"/>
</dbReference>
<comment type="similarity">
    <text evidence="1">Belongs to the DprA/Smf family.</text>
</comment>
<dbReference type="Pfam" id="PF02481">
    <property type="entry name" value="DNA_processg_A"/>
    <property type="match status" value="1"/>
</dbReference>
<dbReference type="InterPro" id="IPR041614">
    <property type="entry name" value="DprA_WH"/>
</dbReference>
<dbReference type="Proteomes" id="UP000070160">
    <property type="component" value="Unassembled WGS sequence"/>
</dbReference>
<dbReference type="Gene3D" id="3.40.50.450">
    <property type="match status" value="1"/>
</dbReference>
<dbReference type="AlphaFoldDB" id="A0A134CKC6"/>
<gene>
    <name evidence="4" type="ORF">HMPREF3182_00318</name>
</gene>
<dbReference type="InterPro" id="IPR003488">
    <property type="entry name" value="DprA"/>
</dbReference>
<evidence type="ECO:0000313" key="5">
    <source>
        <dbReference type="Proteomes" id="UP000070160"/>
    </source>
</evidence>
<keyword evidence="5" id="KW-1185">Reference proteome</keyword>
<dbReference type="Pfam" id="PF17782">
    <property type="entry name" value="WHD_DprA"/>
    <property type="match status" value="1"/>
</dbReference>
<dbReference type="GO" id="GO:0009294">
    <property type="term" value="P:DNA-mediated transformation"/>
    <property type="evidence" value="ECO:0007669"/>
    <property type="project" value="InterPro"/>
</dbReference>
<dbReference type="PATRIC" id="fig|1588748.3.peg.308"/>
<dbReference type="InterPro" id="IPR057666">
    <property type="entry name" value="DrpA_SLOG"/>
</dbReference>